<protein>
    <submittedName>
        <fullName evidence="1">Uncharacterized protein</fullName>
    </submittedName>
</protein>
<reference evidence="1 2" key="1">
    <citation type="journal article" date="2012" name="Science">
        <title>The Paleozoic origin of enzymatic lignin decomposition reconstructed from 31 fungal genomes.</title>
        <authorList>
            <person name="Floudas D."/>
            <person name="Binder M."/>
            <person name="Riley R."/>
            <person name="Barry K."/>
            <person name="Blanchette R.A."/>
            <person name="Henrissat B."/>
            <person name="Martinez A.T."/>
            <person name="Otillar R."/>
            <person name="Spatafora J.W."/>
            <person name="Yadav J.S."/>
            <person name="Aerts A."/>
            <person name="Benoit I."/>
            <person name="Boyd A."/>
            <person name="Carlson A."/>
            <person name="Copeland A."/>
            <person name="Coutinho P.M."/>
            <person name="de Vries R.P."/>
            <person name="Ferreira P."/>
            <person name="Findley K."/>
            <person name="Foster B."/>
            <person name="Gaskell J."/>
            <person name="Glotzer D."/>
            <person name="Gorecki P."/>
            <person name="Heitman J."/>
            <person name="Hesse C."/>
            <person name="Hori C."/>
            <person name="Igarashi K."/>
            <person name="Jurgens J.A."/>
            <person name="Kallen N."/>
            <person name="Kersten P."/>
            <person name="Kohler A."/>
            <person name="Kuees U."/>
            <person name="Kumar T.K.A."/>
            <person name="Kuo A."/>
            <person name="LaButti K."/>
            <person name="Larrondo L.F."/>
            <person name="Lindquist E."/>
            <person name="Ling A."/>
            <person name="Lombard V."/>
            <person name="Lucas S."/>
            <person name="Lundell T."/>
            <person name="Martin R."/>
            <person name="McLaughlin D.J."/>
            <person name="Morgenstern I."/>
            <person name="Morin E."/>
            <person name="Murat C."/>
            <person name="Nagy L.G."/>
            <person name="Nolan M."/>
            <person name="Ohm R.A."/>
            <person name="Patyshakuliyeva A."/>
            <person name="Rokas A."/>
            <person name="Ruiz-Duenas F.J."/>
            <person name="Sabat G."/>
            <person name="Salamov A."/>
            <person name="Samejima M."/>
            <person name="Schmutz J."/>
            <person name="Slot J.C."/>
            <person name="St John F."/>
            <person name="Stenlid J."/>
            <person name="Sun H."/>
            <person name="Sun S."/>
            <person name="Syed K."/>
            <person name="Tsang A."/>
            <person name="Wiebenga A."/>
            <person name="Young D."/>
            <person name="Pisabarro A."/>
            <person name="Eastwood D.C."/>
            <person name="Martin F."/>
            <person name="Cullen D."/>
            <person name="Grigoriev I.V."/>
            <person name="Hibbett D.S."/>
        </authorList>
    </citation>
    <scope>NUCLEOTIDE SEQUENCE [LARGE SCALE GENOMIC DNA]</scope>
    <source>
        <strain evidence="1 2">DJM-731 SS1</strain>
    </source>
</reference>
<dbReference type="EMBL" id="JH795879">
    <property type="protein sequence ID" value="EJT96972.1"/>
    <property type="molecule type" value="Genomic_DNA"/>
</dbReference>
<dbReference type="HOGENOM" id="CLU_655554_0_0_1"/>
<dbReference type="RefSeq" id="XP_040623870.1">
    <property type="nucleotide sequence ID" value="XM_040771414.1"/>
</dbReference>
<proteinExistence type="predicted"/>
<evidence type="ECO:0000313" key="2">
    <source>
        <dbReference type="Proteomes" id="UP000030653"/>
    </source>
</evidence>
<sequence length="419" mass="47821">MTAATVPNAWFFYFKHHPHTDLHTMGPTQEESLSNSTLFEEPREGYGMTVYPYPQAVQETVCKPPNSTLAQNREVADISQVQHLQVQNPGLQQDTGRKIQDKYSEAEQLKTTTIYAQRQAKEQAEELVANTVVDSDCLREELHCTRTRHAQTKVHLQWAGGQLAELEWLKLEGKKLSMALLCKLEQTSEELASHLNMFLQDQTTSISTSEVSSTSLPHQSSISALGFLSAPQPLNKQYTVKWDKSKNINKEVAFTLNFTWDVTKEFLSSDHNESKEEDEDHNNNKELEDRYASDGAITPPIQRHCLCKLTHQYHLQVSPTKGIAKVGTTEGLDFGMSKTIVQAVWDKILKYGQRLKACSEFEKAHGWDRTLFVMLDLMSDEWSLAGEEMCPGYPNWHKWHNKWVEKISQHLQVPCCLID</sequence>
<accession>M5FZN8</accession>
<name>M5FZN8_DACPD</name>
<organism evidence="1 2">
    <name type="scientific">Dacryopinax primogenitus (strain DJM 731)</name>
    <name type="common">Brown rot fungus</name>
    <dbReference type="NCBI Taxonomy" id="1858805"/>
    <lineage>
        <taxon>Eukaryota</taxon>
        <taxon>Fungi</taxon>
        <taxon>Dikarya</taxon>
        <taxon>Basidiomycota</taxon>
        <taxon>Agaricomycotina</taxon>
        <taxon>Dacrymycetes</taxon>
        <taxon>Dacrymycetales</taxon>
        <taxon>Dacrymycetaceae</taxon>
        <taxon>Dacryopinax</taxon>
    </lineage>
</organism>
<evidence type="ECO:0000313" key="1">
    <source>
        <dbReference type="EMBL" id="EJT96972.1"/>
    </source>
</evidence>
<dbReference type="AlphaFoldDB" id="M5FZN8"/>
<dbReference type="GeneID" id="63686476"/>
<gene>
    <name evidence="1" type="ORF">DACRYDRAFT_19022</name>
</gene>
<dbReference type="Proteomes" id="UP000030653">
    <property type="component" value="Unassembled WGS sequence"/>
</dbReference>
<keyword evidence="2" id="KW-1185">Reference proteome</keyword>